<evidence type="ECO:0000256" key="14">
    <source>
        <dbReference type="SAM" id="Phobius"/>
    </source>
</evidence>
<dbReference type="GO" id="GO:0051028">
    <property type="term" value="P:mRNA transport"/>
    <property type="evidence" value="ECO:0007669"/>
    <property type="project" value="UniProtKB-KW"/>
</dbReference>
<evidence type="ECO:0000256" key="7">
    <source>
        <dbReference type="ARBA" id="ARBA00022927"/>
    </source>
</evidence>
<evidence type="ECO:0000256" key="12">
    <source>
        <dbReference type="ARBA" id="ARBA00023242"/>
    </source>
</evidence>
<evidence type="ECO:0000256" key="10">
    <source>
        <dbReference type="ARBA" id="ARBA00023132"/>
    </source>
</evidence>
<proteinExistence type="inferred from homology"/>
<keyword evidence="10" id="KW-0906">Nuclear pore complex</keyword>
<comment type="caution">
    <text evidence="15">The sequence shown here is derived from an EMBL/GenBank/DDBJ whole genome shotgun (WGS) entry which is preliminary data.</text>
</comment>
<evidence type="ECO:0000256" key="2">
    <source>
        <dbReference type="ARBA" id="ARBA00004567"/>
    </source>
</evidence>
<evidence type="ECO:0000256" key="9">
    <source>
        <dbReference type="ARBA" id="ARBA00023010"/>
    </source>
</evidence>
<comment type="subcellular location">
    <subcellularLocation>
        <location evidence="1">Nucleus membrane</location>
        <topology evidence="1">Multi-pass membrane protein</topology>
    </subcellularLocation>
    <subcellularLocation>
        <location evidence="2">Nucleus</location>
        <location evidence="2">Nuclear pore complex</location>
    </subcellularLocation>
</comment>
<evidence type="ECO:0008006" key="17">
    <source>
        <dbReference type="Google" id="ProtNLM"/>
    </source>
</evidence>
<keyword evidence="4" id="KW-0813">Transport</keyword>
<name>A0A2A9PHT1_OPHUN</name>
<accession>A0A2A9PHT1</accession>
<feature type="transmembrane region" description="Helical" evidence="14">
    <location>
        <begin position="29"/>
        <end position="52"/>
    </location>
</feature>
<keyword evidence="5 14" id="KW-0812">Transmembrane</keyword>
<dbReference type="GO" id="GO:0070762">
    <property type="term" value="C:nuclear pore transmembrane ring"/>
    <property type="evidence" value="ECO:0007669"/>
    <property type="project" value="TreeGrafter"/>
</dbReference>
<feature type="transmembrane region" description="Helical" evidence="14">
    <location>
        <begin position="222"/>
        <end position="241"/>
    </location>
</feature>
<dbReference type="PANTHER" id="PTHR13269:SF6">
    <property type="entry name" value="NUCLEOPORIN NDC1"/>
    <property type="match status" value="1"/>
</dbReference>
<keyword evidence="9" id="KW-0811">Translocation</keyword>
<evidence type="ECO:0000256" key="13">
    <source>
        <dbReference type="SAM" id="MobiDB-lite"/>
    </source>
</evidence>
<evidence type="ECO:0000256" key="4">
    <source>
        <dbReference type="ARBA" id="ARBA00022448"/>
    </source>
</evidence>
<evidence type="ECO:0000256" key="3">
    <source>
        <dbReference type="ARBA" id="ARBA00005760"/>
    </source>
</evidence>
<feature type="region of interest" description="Disordered" evidence="13">
    <location>
        <begin position="606"/>
        <end position="660"/>
    </location>
</feature>
<evidence type="ECO:0000256" key="8">
    <source>
        <dbReference type="ARBA" id="ARBA00022989"/>
    </source>
</evidence>
<organism evidence="15 16">
    <name type="scientific">Ophiocordyceps unilateralis</name>
    <name type="common">Zombie-ant fungus</name>
    <name type="synonym">Torrubia unilateralis</name>
    <dbReference type="NCBI Taxonomy" id="268505"/>
    <lineage>
        <taxon>Eukaryota</taxon>
        <taxon>Fungi</taxon>
        <taxon>Dikarya</taxon>
        <taxon>Ascomycota</taxon>
        <taxon>Pezizomycotina</taxon>
        <taxon>Sordariomycetes</taxon>
        <taxon>Hypocreomycetidae</taxon>
        <taxon>Hypocreales</taxon>
        <taxon>Ophiocordycipitaceae</taxon>
        <taxon>Ophiocordyceps</taxon>
    </lineage>
</organism>
<keyword evidence="12" id="KW-0539">Nucleus</keyword>
<dbReference type="PANTHER" id="PTHR13269">
    <property type="entry name" value="NUCLEOPORIN NDC1"/>
    <property type="match status" value="1"/>
</dbReference>
<dbReference type="OrthoDB" id="67850at2759"/>
<dbReference type="GO" id="GO:0005816">
    <property type="term" value="C:spindle pole body"/>
    <property type="evidence" value="ECO:0007669"/>
    <property type="project" value="TreeGrafter"/>
</dbReference>
<keyword evidence="16" id="KW-1185">Reference proteome</keyword>
<dbReference type="Proteomes" id="UP000037136">
    <property type="component" value="Unassembled WGS sequence"/>
</dbReference>
<evidence type="ECO:0000256" key="11">
    <source>
        <dbReference type="ARBA" id="ARBA00023136"/>
    </source>
</evidence>
<dbReference type="EMBL" id="LAZP02000127">
    <property type="protein sequence ID" value="PFH60472.1"/>
    <property type="molecule type" value="Genomic_DNA"/>
</dbReference>
<evidence type="ECO:0000256" key="1">
    <source>
        <dbReference type="ARBA" id="ARBA00004232"/>
    </source>
</evidence>
<evidence type="ECO:0000313" key="15">
    <source>
        <dbReference type="EMBL" id="PFH60472.1"/>
    </source>
</evidence>
<protein>
    <recommendedName>
        <fullName evidence="17">Nuclear envelope protein</fullName>
    </recommendedName>
</protein>
<dbReference type="GO" id="GO:0006999">
    <property type="term" value="P:nuclear pore organization"/>
    <property type="evidence" value="ECO:0007669"/>
    <property type="project" value="TreeGrafter"/>
</dbReference>
<feature type="compositionally biased region" description="Basic and acidic residues" evidence="13">
    <location>
        <begin position="627"/>
        <end position="660"/>
    </location>
</feature>
<reference evidence="15 16" key="1">
    <citation type="journal article" date="2015" name="BMC Genomics">
        <title>Gene expression during zombie ant biting behavior reflects the complexity underlying fungal parasitic behavioral manipulation.</title>
        <authorList>
            <person name="de Bekker C."/>
            <person name="Ohm R.A."/>
            <person name="Loreto R.G."/>
            <person name="Sebastian A."/>
            <person name="Albert I."/>
            <person name="Merrow M."/>
            <person name="Brachmann A."/>
            <person name="Hughes D.P."/>
        </authorList>
    </citation>
    <scope>NUCLEOTIDE SEQUENCE [LARGE SCALE GENOMIC DNA]</scope>
    <source>
        <strain evidence="15 16">SC16a</strain>
    </source>
</reference>
<dbReference type="GO" id="GO:0015031">
    <property type="term" value="P:protein transport"/>
    <property type="evidence" value="ECO:0007669"/>
    <property type="project" value="UniProtKB-KW"/>
</dbReference>
<sequence length="660" mass="73918">MAVTPSRRAPYKDTLQPALHRRFSSTATLLLAASYLEALLLAPWTSFFWSWFPFGPCGIRTALIFACGLAILVLRIANYHVGFRTTTSGLQSLGSILASPRSYETGFWYGFSALLFCPVFLASMPGSANLQWITYLSGDRARLNERPLMLACHLIMCALWQTIRHYWLDIDHLDLGTMKPKAEDRGTDSTPPSGSLHAIVSQVPRVLSECAFQAGLSLPFTVGFYFVCLRSFVWGWAMTFLRPFYSLPQTRMPPQSWPIDLFLMARCVYAGTLLFVVWSTGNMAFSVFMVKEPLKNGKPLTSESKDPNGSLLNGLKSKKPSIQAFAMWELALIAKDFDARRQAIYRDIDQLRVDQYGKPDTSAVVQTTEPSVRPRVSGPLRDEPILTQTNRAYGLAGGVEKAWDQIGRAPGASPVSELSPLAKKTWKEAKDRLLSKEQQEVLSPDHIRSGLEHWAAGLVEVRWLGSLLRQDSGTRLTATILGTPYAEPTLYINAVEALCQLAVHSLSEDEFGIVQRDVASIVRTMTAVMDKVEALKRRFPSHWMDPRRVPRSPAVDAVTEALRTGLERLMTTFEPYSRDLGLSRGDVRLAKEAAATPLDLAPVTKSTARGIEKKKTTTTTITSKARRAQEKNREKDREKDRKKDREWERAPRGLEMEQVQ</sequence>
<dbReference type="GO" id="GO:0070631">
    <property type="term" value="P:spindle pole body localization"/>
    <property type="evidence" value="ECO:0007669"/>
    <property type="project" value="TreeGrafter"/>
</dbReference>
<gene>
    <name evidence="15" type="ORF">XA68_10906</name>
</gene>
<comment type="similarity">
    <text evidence="3">Belongs to the NDC1 family.</text>
</comment>
<evidence type="ECO:0000313" key="16">
    <source>
        <dbReference type="Proteomes" id="UP000037136"/>
    </source>
</evidence>
<dbReference type="InterPro" id="IPR019049">
    <property type="entry name" value="Nucleoporin_prot_Ndc1/Nup"/>
</dbReference>
<feature type="transmembrane region" description="Helical" evidence="14">
    <location>
        <begin position="58"/>
        <end position="77"/>
    </location>
</feature>
<keyword evidence="11 14" id="KW-0472">Membrane</keyword>
<dbReference type="STRING" id="268505.A0A2A9PHT1"/>
<keyword evidence="6" id="KW-0509">mRNA transport</keyword>
<dbReference type="Pfam" id="PF09531">
    <property type="entry name" value="Ndc1_Nup"/>
    <property type="match status" value="2"/>
</dbReference>
<keyword evidence="7" id="KW-0653">Protein transport</keyword>
<feature type="transmembrane region" description="Helical" evidence="14">
    <location>
        <begin position="261"/>
        <end position="290"/>
    </location>
</feature>
<evidence type="ECO:0000256" key="5">
    <source>
        <dbReference type="ARBA" id="ARBA00022692"/>
    </source>
</evidence>
<keyword evidence="8 14" id="KW-1133">Transmembrane helix</keyword>
<dbReference type="GO" id="GO:0031965">
    <property type="term" value="C:nuclear membrane"/>
    <property type="evidence" value="ECO:0007669"/>
    <property type="project" value="UniProtKB-SubCell"/>
</dbReference>
<dbReference type="AlphaFoldDB" id="A0A2A9PHT1"/>
<evidence type="ECO:0000256" key="6">
    <source>
        <dbReference type="ARBA" id="ARBA00022816"/>
    </source>
</evidence>
<feature type="transmembrane region" description="Helical" evidence="14">
    <location>
        <begin position="107"/>
        <end position="128"/>
    </location>
</feature>
<dbReference type="GO" id="GO:0106166">
    <property type="term" value="F:spindle pole body-nuclear membrane anchor activity"/>
    <property type="evidence" value="ECO:0007669"/>
    <property type="project" value="TreeGrafter"/>
</dbReference>
<reference evidence="15 16" key="2">
    <citation type="journal article" date="2017" name="Sci. Rep.">
        <title>Ant-infecting Ophiocordyceps genomes reveal a high diversity of potential behavioral manipulation genes and a possible major role for enterotoxins.</title>
        <authorList>
            <person name="de Bekker C."/>
            <person name="Ohm R.A."/>
            <person name="Evans H.C."/>
            <person name="Brachmann A."/>
            <person name="Hughes D.P."/>
        </authorList>
    </citation>
    <scope>NUCLEOTIDE SEQUENCE [LARGE SCALE GENOMIC DNA]</scope>
    <source>
        <strain evidence="15 16">SC16a</strain>
    </source>
</reference>